<evidence type="ECO:0000256" key="2">
    <source>
        <dbReference type="PIRSR" id="PIRSR601310-3"/>
    </source>
</evidence>
<dbReference type="GO" id="GO:0009150">
    <property type="term" value="P:purine ribonucleotide metabolic process"/>
    <property type="evidence" value="ECO:0007669"/>
    <property type="project" value="TreeGrafter"/>
</dbReference>
<dbReference type="Pfam" id="PF01230">
    <property type="entry name" value="HIT"/>
    <property type="match status" value="1"/>
</dbReference>
<dbReference type="PANTHER" id="PTHR47670:SF1">
    <property type="entry name" value="ADENYLYLSULFATASE HINT3"/>
    <property type="match status" value="1"/>
</dbReference>
<dbReference type="eggNOG" id="COG0537">
    <property type="taxonomic scope" value="Bacteria"/>
</dbReference>
<dbReference type="EMBL" id="JFDP01000034">
    <property type="protein sequence ID" value="KEZ23890.1"/>
    <property type="molecule type" value="Genomic_DNA"/>
</dbReference>
<feature type="domain" description="HIT" evidence="4">
    <location>
        <begin position="5"/>
        <end position="113"/>
    </location>
</feature>
<comment type="caution">
    <text evidence="5">The sequence shown here is derived from an EMBL/GenBank/DDBJ whole genome shotgun (WGS) entry which is preliminary data.</text>
</comment>
<dbReference type="OrthoDB" id="9784774at2"/>
<dbReference type="GO" id="GO:0006790">
    <property type="term" value="P:sulfur compound metabolic process"/>
    <property type="evidence" value="ECO:0007669"/>
    <property type="project" value="TreeGrafter"/>
</dbReference>
<dbReference type="Gene3D" id="3.30.428.10">
    <property type="entry name" value="HIT-like"/>
    <property type="match status" value="1"/>
</dbReference>
<dbReference type="InterPro" id="IPR011146">
    <property type="entry name" value="HIT-like"/>
</dbReference>
<proteinExistence type="predicted"/>
<evidence type="ECO:0000313" key="5">
    <source>
        <dbReference type="EMBL" id="KEZ23890.1"/>
    </source>
</evidence>
<organism evidence="5 6">
    <name type="scientific">Ureaplasma diversum NCTC 246</name>
    <dbReference type="NCBI Taxonomy" id="1188241"/>
    <lineage>
        <taxon>Bacteria</taxon>
        <taxon>Bacillati</taxon>
        <taxon>Mycoplasmatota</taxon>
        <taxon>Mycoplasmoidales</taxon>
        <taxon>Mycoplasmoidaceae</taxon>
        <taxon>Ureaplasma</taxon>
    </lineage>
</organism>
<dbReference type="InterPro" id="IPR001310">
    <property type="entry name" value="Histidine_triad_HIT"/>
</dbReference>
<evidence type="ECO:0000256" key="1">
    <source>
        <dbReference type="PIRSR" id="PIRSR601310-1"/>
    </source>
</evidence>
<dbReference type="PRINTS" id="PR00332">
    <property type="entry name" value="HISTRIAD"/>
</dbReference>
<protein>
    <submittedName>
        <fullName evidence="5">Histidine triad protein</fullName>
    </submittedName>
</protein>
<dbReference type="InterPro" id="IPR036265">
    <property type="entry name" value="HIT-like_sf"/>
</dbReference>
<keyword evidence="6" id="KW-1185">Reference proteome</keyword>
<dbReference type="CDD" id="cd01277">
    <property type="entry name" value="HINT_subgroup"/>
    <property type="match status" value="1"/>
</dbReference>
<evidence type="ECO:0000259" key="4">
    <source>
        <dbReference type="PROSITE" id="PS51084"/>
    </source>
</evidence>
<feature type="short sequence motif" description="Histidine triad motif" evidence="2 3">
    <location>
        <begin position="98"/>
        <end position="102"/>
    </location>
</feature>
<dbReference type="PROSITE" id="PS51084">
    <property type="entry name" value="HIT_2"/>
    <property type="match status" value="1"/>
</dbReference>
<feature type="active site" description="Tele-AMP-histidine intermediate" evidence="1">
    <location>
        <position position="100"/>
    </location>
</feature>
<name>A0A084F0Z8_9BACT</name>
<dbReference type="InterPro" id="IPR039384">
    <property type="entry name" value="HINT"/>
</dbReference>
<evidence type="ECO:0000256" key="3">
    <source>
        <dbReference type="PROSITE-ProRule" id="PRU00464"/>
    </source>
</evidence>
<dbReference type="GO" id="GO:0047627">
    <property type="term" value="F:adenylylsulfatase activity"/>
    <property type="evidence" value="ECO:0007669"/>
    <property type="project" value="TreeGrafter"/>
</dbReference>
<dbReference type="SUPFAM" id="SSF54197">
    <property type="entry name" value="HIT-like"/>
    <property type="match status" value="1"/>
</dbReference>
<gene>
    <name evidence="5" type="primary">hit</name>
    <name evidence="5" type="ORF">UDIV_2110</name>
</gene>
<dbReference type="PANTHER" id="PTHR47670">
    <property type="entry name" value="ADENYLYLSULFATASE HINT3"/>
    <property type="match status" value="1"/>
</dbReference>
<reference evidence="5 6" key="1">
    <citation type="submission" date="2014-02" db="EMBL/GenBank/DDBJ databases">
        <title>Genome sequence of Ureaplasma diversum strain 246.</title>
        <authorList>
            <person name="Sirand-Pugnet P."/>
            <person name="Breton M."/>
            <person name="Dordet-Frisoni E."/>
            <person name="Baranowski E."/>
            <person name="Barre A."/>
            <person name="Couture C."/>
            <person name="Dupuy V."/>
            <person name="Gaurivaud P."/>
            <person name="Jacob D."/>
            <person name="Lemaitre C."/>
            <person name="Manso-Silvan L."/>
            <person name="Nikolski M."/>
            <person name="Nouvel L.-X."/>
            <person name="Poumarat F."/>
            <person name="Tardy F."/>
            <person name="Thebault P."/>
            <person name="Theil S."/>
            <person name="Citti C."/>
            <person name="Thiaucourt F."/>
            <person name="Blanchard A."/>
        </authorList>
    </citation>
    <scope>NUCLEOTIDE SEQUENCE [LARGE SCALE GENOMIC DNA]</scope>
    <source>
        <strain evidence="5 6">NCTC 246</strain>
    </source>
</reference>
<dbReference type="InterPro" id="IPR019808">
    <property type="entry name" value="Histidine_triad_CS"/>
</dbReference>
<evidence type="ECO:0000313" key="6">
    <source>
        <dbReference type="Proteomes" id="UP000028537"/>
    </source>
</evidence>
<dbReference type="AlphaFoldDB" id="A0A084F0Z8"/>
<dbReference type="PROSITE" id="PS00892">
    <property type="entry name" value="HIT_1"/>
    <property type="match status" value="1"/>
</dbReference>
<dbReference type="Proteomes" id="UP000028537">
    <property type="component" value="Unassembled WGS sequence"/>
</dbReference>
<sequence length="152" mass="17584">MVDCIFCKVWNKEIPSQIVDENEHAFAILDINPVSDGHLLIIPKKHYRNFGLTDPDVLAGMMRLAKNLTFVLEETFDDISGFNYLMNTNPSAGQVVFHTHLHIIPKYEKDLGFVYSAKKEENTLEPVDKVYKKLNTKLQKMKKSRLSKHYMV</sequence>
<accession>A0A084F0Z8</accession>
<dbReference type="RefSeq" id="WP_038102195.1">
    <property type="nucleotide sequence ID" value="NZ_JFDP01000034.1"/>
</dbReference>